<dbReference type="InterPro" id="IPR049945">
    <property type="entry name" value="AAA_22"/>
</dbReference>
<protein>
    <submittedName>
        <fullName evidence="2">Peptidoglycan-binding protein</fullName>
    </submittedName>
</protein>
<organism evidence="2 3">
    <name type="scientific">Noviherbaspirillum autotrophicum</name>
    <dbReference type="NCBI Taxonomy" id="709839"/>
    <lineage>
        <taxon>Bacteria</taxon>
        <taxon>Pseudomonadati</taxon>
        <taxon>Pseudomonadota</taxon>
        <taxon>Betaproteobacteria</taxon>
        <taxon>Burkholderiales</taxon>
        <taxon>Oxalobacteraceae</taxon>
        <taxon>Noviherbaspirillum</taxon>
    </lineage>
</organism>
<dbReference type="InterPro" id="IPR003593">
    <property type="entry name" value="AAA+_ATPase"/>
</dbReference>
<dbReference type="InterPro" id="IPR027417">
    <property type="entry name" value="P-loop_NTPase"/>
</dbReference>
<evidence type="ECO:0000313" key="2">
    <source>
        <dbReference type="EMBL" id="KIF82100.1"/>
    </source>
</evidence>
<dbReference type="PANTHER" id="PTHR35894:SF1">
    <property type="entry name" value="PHOSPHORIBULOKINASE _ URIDINE KINASE FAMILY"/>
    <property type="match status" value="1"/>
</dbReference>
<dbReference type="GO" id="GO:0016887">
    <property type="term" value="F:ATP hydrolysis activity"/>
    <property type="evidence" value="ECO:0007669"/>
    <property type="project" value="InterPro"/>
</dbReference>
<dbReference type="InterPro" id="IPR052026">
    <property type="entry name" value="ExeA_AAA_ATPase_DNA-bind"/>
</dbReference>
<comment type="caution">
    <text evidence="2">The sequence shown here is derived from an EMBL/GenBank/DDBJ whole genome shotgun (WGS) entry which is preliminary data.</text>
</comment>
<evidence type="ECO:0000313" key="3">
    <source>
        <dbReference type="Proteomes" id="UP000031572"/>
    </source>
</evidence>
<evidence type="ECO:0000259" key="1">
    <source>
        <dbReference type="SMART" id="SM00382"/>
    </source>
</evidence>
<accession>A0A0C2BLH2</accession>
<dbReference type="EMBL" id="JWJG01000028">
    <property type="protein sequence ID" value="KIF82100.1"/>
    <property type="molecule type" value="Genomic_DNA"/>
</dbReference>
<dbReference type="InterPro" id="IPR036366">
    <property type="entry name" value="PGBDSf"/>
</dbReference>
<dbReference type="InterPro" id="IPR002477">
    <property type="entry name" value="Peptidoglycan-bd-like"/>
</dbReference>
<dbReference type="Gene3D" id="1.10.101.10">
    <property type="entry name" value="PGBD-like superfamily/PGBD"/>
    <property type="match status" value="1"/>
</dbReference>
<dbReference type="Proteomes" id="UP000031572">
    <property type="component" value="Unassembled WGS sequence"/>
</dbReference>
<dbReference type="PANTHER" id="PTHR35894">
    <property type="entry name" value="GENERAL SECRETION PATHWAY PROTEIN A-RELATED"/>
    <property type="match status" value="1"/>
</dbReference>
<dbReference type="SMART" id="SM00382">
    <property type="entry name" value="AAA"/>
    <property type="match status" value="1"/>
</dbReference>
<dbReference type="OrthoDB" id="9783370at2"/>
<dbReference type="RefSeq" id="WP_040040776.1">
    <property type="nucleotide sequence ID" value="NZ_JWJG01000028.1"/>
</dbReference>
<dbReference type="Gene3D" id="3.40.50.300">
    <property type="entry name" value="P-loop containing nucleotide triphosphate hydrolases"/>
    <property type="match status" value="1"/>
</dbReference>
<reference evidence="2 3" key="1">
    <citation type="submission" date="2014-12" db="EMBL/GenBank/DDBJ databases">
        <title>Denitrispirillum autotrophicum gen. nov., sp. nov., Denitrifying, Facultatively Autotrophic Bacteria Isolated from Rice Paddy Soil.</title>
        <authorList>
            <person name="Ishii S."/>
            <person name="Ashida N."/>
            <person name="Ohno H."/>
            <person name="Otsuka S."/>
            <person name="Yokota A."/>
            <person name="Senoo K."/>
        </authorList>
    </citation>
    <scope>NUCLEOTIDE SEQUENCE [LARGE SCALE GENOMIC DNA]</scope>
    <source>
        <strain evidence="2 3">TSA66</strain>
    </source>
</reference>
<dbReference type="Pfam" id="PF13401">
    <property type="entry name" value="AAA_22"/>
    <property type="match status" value="1"/>
</dbReference>
<dbReference type="Gene3D" id="3.90.70.10">
    <property type="entry name" value="Cysteine proteinases"/>
    <property type="match status" value="1"/>
</dbReference>
<proteinExistence type="predicted"/>
<sequence>MYIHFFRLARNPFSISPDPRFLFMSRHHHEALAHLVYGANSGGGVVVLTGEIGTGKTTVCRCFLEQVPADCNVAYIFNPKLTVAELLQSICEEFHIAVSHEGAGRSGVKDYIDALNRYLLTAHAQGRNNVLIIDEAQNLSVDVLEQLRLLTNLETSERKLLQIILIGQPELREVLARPDLEQLAQRVIARYHLPALSEQETASYIQHRLSTSGLAAASPFQQPLMKHIHRLTQGVPRRINLLCDRALLGAYAGGKHEVDRQIVATAALELFGAPATASRKSARLRHAAMAGLAGMMMAGAAAWTLGKGEPGRMLGRRVFEGMFGASQDAPQRGAASATAKAAPVASAAAAQAAPPAPSAVTPKAEAPAPAADAILPEPAAASRALRSEKEALRQLIGLWGVAPPGRNDDPCDAALKASLRCYSSSSGLAELRQLDRPAVLRLRDTANHAYYALLTGLDESGATLRAGGASQQVSLTALTRHFRGEFTLLWRVPAAFSEAAKQGDRGPHVDWIATQLARIYGGSKAVADQPFDQRMLAQVVDFQSAQGLFIDGVVGPVTLMHLNRVAGVPEPRLRDAAAVVASRVASPKE</sequence>
<dbReference type="STRING" id="709839.TSA66_16915"/>
<dbReference type="SUPFAM" id="SSF52540">
    <property type="entry name" value="P-loop containing nucleoside triphosphate hydrolases"/>
    <property type="match status" value="1"/>
</dbReference>
<feature type="domain" description="AAA+ ATPase" evidence="1">
    <location>
        <begin position="42"/>
        <end position="194"/>
    </location>
</feature>
<dbReference type="AlphaFoldDB" id="A0A0C2BLH2"/>
<dbReference type="InterPro" id="IPR036365">
    <property type="entry name" value="PGBD-like_sf"/>
</dbReference>
<dbReference type="SUPFAM" id="SSF47090">
    <property type="entry name" value="PGBD-like"/>
    <property type="match status" value="1"/>
</dbReference>
<dbReference type="Pfam" id="PF01471">
    <property type="entry name" value="PG_binding_1"/>
    <property type="match status" value="1"/>
</dbReference>
<gene>
    <name evidence="2" type="ORF">TSA66_16915</name>
</gene>
<name>A0A0C2BLH2_9BURK</name>
<keyword evidence="3" id="KW-1185">Reference proteome</keyword>